<name>A0A5C8UE19_9MICO</name>
<evidence type="ECO:0000313" key="2">
    <source>
        <dbReference type="EMBL" id="TXN25360.1"/>
    </source>
</evidence>
<dbReference type="RefSeq" id="WP_222706825.1">
    <property type="nucleotide sequence ID" value="NZ_VRMG01000162.1"/>
</dbReference>
<dbReference type="AlphaFoldDB" id="A0A5C8UE19"/>
<dbReference type="InterPro" id="IPR055651">
    <property type="entry name" value="DUF7227"/>
</dbReference>
<gene>
    <name evidence="2" type="ORF">FVP33_19355</name>
</gene>
<reference evidence="2 3" key="1">
    <citation type="submission" date="2019-08" db="EMBL/GenBank/DDBJ databases">
        <title>Bacterial whole genome sequence for Glaciihabitans sp. CHu50b-6-2.</title>
        <authorList>
            <person name="Jin L."/>
        </authorList>
    </citation>
    <scope>NUCLEOTIDE SEQUENCE [LARGE SCALE GENOMIC DNA]</scope>
    <source>
        <strain evidence="2 3">CHu50b-6-2</strain>
    </source>
</reference>
<keyword evidence="3" id="KW-1185">Reference proteome</keyword>
<feature type="non-terminal residue" evidence="2">
    <location>
        <position position="73"/>
    </location>
</feature>
<organism evidence="2 3">
    <name type="scientific">Lacisediminihabitans profunda</name>
    <dbReference type="NCBI Taxonomy" id="2594790"/>
    <lineage>
        <taxon>Bacteria</taxon>
        <taxon>Bacillati</taxon>
        <taxon>Actinomycetota</taxon>
        <taxon>Actinomycetes</taxon>
        <taxon>Micrococcales</taxon>
        <taxon>Microbacteriaceae</taxon>
        <taxon>Lacisediminihabitans</taxon>
    </lineage>
</organism>
<feature type="non-terminal residue" evidence="2">
    <location>
        <position position="1"/>
    </location>
</feature>
<protein>
    <recommendedName>
        <fullName evidence="1">DUF7227 domain-containing protein</fullName>
    </recommendedName>
</protein>
<evidence type="ECO:0000313" key="3">
    <source>
        <dbReference type="Proteomes" id="UP000321379"/>
    </source>
</evidence>
<proteinExistence type="predicted"/>
<comment type="caution">
    <text evidence="2">The sequence shown here is derived from an EMBL/GenBank/DDBJ whole genome shotgun (WGS) entry which is preliminary data.</text>
</comment>
<evidence type="ECO:0000259" key="1">
    <source>
        <dbReference type="Pfam" id="PF23872"/>
    </source>
</evidence>
<dbReference type="Proteomes" id="UP000321379">
    <property type="component" value="Unassembled WGS sequence"/>
</dbReference>
<sequence length="73" mass="7842">HADELADLNIAPVVTILPMDAENVSFTPKGRKVVACPAEKSDKVNCKSCGLCQVADREYIIGFRAHGTAKKTV</sequence>
<dbReference type="EMBL" id="VRMG01000162">
    <property type="protein sequence ID" value="TXN25360.1"/>
    <property type="molecule type" value="Genomic_DNA"/>
</dbReference>
<feature type="domain" description="DUF7227" evidence="1">
    <location>
        <begin position="1"/>
        <end position="73"/>
    </location>
</feature>
<accession>A0A5C8UE19</accession>
<dbReference type="Pfam" id="PF23872">
    <property type="entry name" value="DUF7227"/>
    <property type="match status" value="1"/>
</dbReference>